<dbReference type="Pfam" id="PF18914">
    <property type="entry name" value="DUF5666"/>
    <property type="match status" value="3"/>
</dbReference>
<evidence type="ECO:0000259" key="1">
    <source>
        <dbReference type="Pfam" id="PF18914"/>
    </source>
</evidence>
<dbReference type="Proteomes" id="UP000427769">
    <property type="component" value="Chromosome"/>
</dbReference>
<gene>
    <name evidence="2" type="ORF">DSCW_63680</name>
</gene>
<evidence type="ECO:0000313" key="2">
    <source>
        <dbReference type="EMBL" id="BBO78951.1"/>
    </source>
</evidence>
<protein>
    <recommendedName>
        <fullName evidence="1">DUF5666 domain-containing protein</fullName>
    </recommendedName>
</protein>
<dbReference type="KEGG" id="dwd:DSCW_63680"/>
<feature type="domain" description="DUF5666" evidence="1">
    <location>
        <begin position="58"/>
        <end position="121"/>
    </location>
</feature>
<accession>A0A5K7ZGN7</accession>
<feature type="domain" description="DUF5666" evidence="1">
    <location>
        <begin position="278"/>
        <end position="335"/>
    </location>
</feature>
<keyword evidence="3" id="KW-1185">Reference proteome</keyword>
<evidence type="ECO:0000313" key="3">
    <source>
        <dbReference type="Proteomes" id="UP000427769"/>
    </source>
</evidence>
<organism evidence="2 3">
    <name type="scientific">Desulfosarcina widdelii</name>
    <dbReference type="NCBI Taxonomy" id="947919"/>
    <lineage>
        <taxon>Bacteria</taxon>
        <taxon>Pseudomonadati</taxon>
        <taxon>Thermodesulfobacteriota</taxon>
        <taxon>Desulfobacteria</taxon>
        <taxon>Desulfobacterales</taxon>
        <taxon>Desulfosarcinaceae</taxon>
        <taxon>Desulfosarcina</taxon>
    </lineage>
</organism>
<reference evidence="2 3" key="1">
    <citation type="submission" date="2019-11" db="EMBL/GenBank/DDBJ databases">
        <title>Comparative genomics of hydrocarbon-degrading Desulfosarcina strains.</title>
        <authorList>
            <person name="Watanabe M."/>
            <person name="Kojima H."/>
            <person name="Fukui M."/>
        </authorList>
    </citation>
    <scope>NUCLEOTIDE SEQUENCE [LARGE SCALE GENOMIC DNA]</scope>
    <source>
        <strain evidence="2 3">PP31</strain>
    </source>
</reference>
<proteinExistence type="predicted"/>
<sequence>MNFSRKQMKWVKILLILAGSLIIGCGGGGIDDLASSGGGIGGSGVNGGGTGGTGISSGSVTAIGSVHVNGVRYDTSDAEIFVEGQSKGFGDEEVLNNLKVGMVVRVEGELEDSENGIAEKVYFNDDLRGPVKVGSFQQIDPETAQIVVLGKTVIINELTNVLNLDIEVSLEGKWIQVSGFEDAEGRIQATFVTGSDIDDHANLKGTITFAGPDHITINGITVVDTTGATLVGLNQLAQDQLVEVTGTLSVIPSIDIQADTIERVDLLGTTDIDSIELEGIITEKTSEEEFRLNGVPVVLNDQTLYTGGDADDIDEDVQVEAEGQLINGTLHAERIAFLSFAKVEADFSLIDRDLSLITLHGLSDITIRYDQNTMVTGEVTTIDDIDETMHFKAIGIELPSSDSASMLAIHIIALDALNNKVILQGALKTAPPADQSVITLLDHDIDISGIPNDGFESPDGTGYSNFYNFTEAGDIVSAKGTRSGEAITWQGISVE</sequence>
<dbReference type="EMBL" id="AP021875">
    <property type="protein sequence ID" value="BBO78951.1"/>
    <property type="molecule type" value="Genomic_DNA"/>
</dbReference>
<dbReference type="PROSITE" id="PS51257">
    <property type="entry name" value="PROKAR_LIPOPROTEIN"/>
    <property type="match status" value="1"/>
</dbReference>
<dbReference type="AlphaFoldDB" id="A0A5K7ZGN7"/>
<dbReference type="InterPro" id="IPR043724">
    <property type="entry name" value="DUF5666"/>
</dbReference>
<name>A0A5K7ZGN7_9BACT</name>
<feature type="domain" description="DUF5666" evidence="1">
    <location>
        <begin position="138"/>
        <end position="192"/>
    </location>
</feature>